<dbReference type="SUPFAM" id="SSF81540">
    <property type="entry name" value="Subunit VIII of photosystem I reaction centre, PsaI"/>
    <property type="match status" value="1"/>
</dbReference>
<dbReference type="InterPro" id="IPR036357">
    <property type="entry name" value="PSI_PsaI_sf"/>
</dbReference>
<dbReference type="HAMAP" id="MF_00431">
    <property type="entry name" value="PSI_PsaI"/>
    <property type="match status" value="1"/>
</dbReference>
<dbReference type="PANTHER" id="PTHR35775">
    <property type="match status" value="1"/>
</dbReference>
<keyword evidence="12" id="KW-0150">Chloroplast</keyword>
<sequence length="37" mass="4145">MATMTNLSSVFVPFVGLVFPVIAMTSLFLHVEKTRIF</sequence>
<protein>
    <recommendedName>
        <fullName evidence="4 11">Photosystem I reaction center subunit VIII</fullName>
        <shortName evidence="11">PSI-I</shortName>
    </recommendedName>
</protein>
<keyword evidence="8 11" id="KW-1133">Transmembrane helix</keyword>
<dbReference type="GO" id="GO:0015979">
    <property type="term" value="P:photosynthesis"/>
    <property type="evidence" value="ECO:0007669"/>
    <property type="project" value="UniProtKB-UniRule"/>
</dbReference>
<dbReference type="AlphaFoldDB" id="A0A4Y5T148"/>
<comment type="subcellular location">
    <subcellularLocation>
        <location evidence="2 11">Plastid</location>
        <location evidence="2 11">Chloroplast thylakoid membrane</location>
        <topology evidence="2 11">Single-pass membrane protein</topology>
    </subcellularLocation>
</comment>
<name>A0A4Y5T148_CASGL</name>
<comment type="function">
    <text evidence="1 11">May help in the organization of the PsaL subunit.</text>
</comment>
<reference evidence="12" key="1">
    <citation type="journal article" date="2019" name="Mitochondrial DNA Part B Resour">
        <title>The complete chloroplast genome of Casuarina glauca.</title>
        <authorList>
            <person name="Yang X."/>
            <person name="Qian X."/>
            <person name="Wang Z."/>
        </authorList>
    </citation>
    <scope>NUCLEOTIDE SEQUENCE</scope>
</reference>
<dbReference type="GO" id="GO:0009535">
    <property type="term" value="C:chloroplast thylakoid membrane"/>
    <property type="evidence" value="ECO:0007669"/>
    <property type="project" value="UniProtKB-SubCell"/>
</dbReference>
<dbReference type="InterPro" id="IPR001302">
    <property type="entry name" value="PSI_PsaI"/>
</dbReference>
<dbReference type="EMBL" id="MH824417">
    <property type="protein sequence ID" value="QDA81654.1"/>
    <property type="molecule type" value="Genomic_DNA"/>
</dbReference>
<proteinExistence type="inferred from homology"/>
<evidence type="ECO:0000256" key="1">
    <source>
        <dbReference type="ARBA" id="ARBA00003541"/>
    </source>
</evidence>
<evidence type="ECO:0000313" key="12">
    <source>
        <dbReference type="EMBL" id="QDA81654.1"/>
    </source>
</evidence>
<evidence type="ECO:0000256" key="8">
    <source>
        <dbReference type="ARBA" id="ARBA00022989"/>
    </source>
</evidence>
<organism evidence="12">
    <name type="scientific">Casuarina glauca</name>
    <name type="common">Swamp oak</name>
    <dbReference type="NCBI Taxonomy" id="3522"/>
    <lineage>
        <taxon>Eukaryota</taxon>
        <taxon>Viridiplantae</taxon>
        <taxon>Streptophyta</taxon>
        <taxon>Embryophyta</taxon>
        <taxon>Tracheophyta</taxon>
        <taxon>Spermatophyta</taxon>
        <taxon>Magnoliopsida</taxon>
        <taxon>eudicotyledons</taxon>
        <taxon>Gunneridae</taxon>
        <taxon>Pentapetalae</taxon>
        <taxon>rosids</taxon>
        <taxon>fabids</taxon>
        <taxon>Fagales</taxon>
        <taxon>Casuarinaceae</taxon>
        <taxon>Casuarina</taxon>
    </lineage>
</organism>
<evidence type="ECO:0000256" key="11">
    <source>
        <dbReference type="HAMAP-Rule" id="MF_00431"/>
    </source>
</evidence>
<keyword evidence="12" id="KW-0934">Plastid</keyword>
<keyword evidence="6 11" id="KW-0812">Transmembrane</keyword>
<evidence type="ECO:0000256" key="5">
    <source>
        <dbReference type="ARBA" id="ARBA00022531"/>
    </source>
</evidence>
<dbReference type="GO" id="GO:0009522">
    <property type="term" value="C:photosystem I"/>
    <property type="evidence" value="ECO:0007669"/>
    <property type="project" value="UniProtKB-KW"/>
</dbReference>
<gene>
    <name evidence="11 12" type="primary">psaI</name>
</gene>
<evidence type="ECO:0000256" key="10">
    <source>
        <dbReference type="ARBA" id="ARBA00023136"/>
    </source>
</evidence>
<evidence type="ECO:0000256" key="6">
    <source>
        <dbReference type="ARBA" id="ARBA00022692"/>
    </source>
</evidence>
<keyword evidence="5 11" id="KW-0602">Photosynthesis</keyword>
<comment type="similarity">
    <text evidence="3 11">Belongs to the PsaI family.</text>
</comment>
<evidence type="ECO:0000256" key="3">
    <source>
        <dbReference type="ARBA" id="ARBA00005252"/>
    </source>
</evidence>
<keyword evidence="7 11" id="KW-0603">Photosystem I</keyword>
<dbReference type="RefSeq" id="YP_009648678.1">
    <property type="nucleotide sequence ID" value="NC_042681.1"/>
</dbReference>
<accession>A0A4Y5T148</accession>
<evidence type="ECO:0000256" key="4">
    <source>
        <dbReference type="ARBA" id="ARBA00019929"/>
    </source>
</evidence>
<geneLocation type="chloroplast" evidence="12"/>
<evidence type="ECO:0000256" key="7">
    <source>
        <dbReference type="ARBA" id="ARBA00022836"/>
    </source>
</evidence>
<keyword evidence="9 11" id="KW-0793">Thylakoid</keyword>
<evidence type="ECO:0000256" key="2">
    <source>
        <dbReference type="ARBA" id="ARBA00004581"/>
    </source>
</evidence>
<dbReference type="Pfam" id="PF00796">
    <property type="entry name" value="PSI_8"/>
    <property type="match status" value="1"/>
</dbReference>
<dbReference type="PANTHER" id="PTHR35775:SF2">
    <property type="entry name" value="PHOTOSYSTEM I REACTION CENTER SUBUNIT VIII"/>
    <property type="match status" value="1"/>
</dbReference>
<dbReference type="GeneID" id="40493089"/>
<keyword evidence="10 11" id="KW-0472">Membrane</keyword>
<feature type="transmembrane region" description="Helical" evidence="11">
    <location>
        <begin position="12"/>
        <end position="31"/>
    </location>
</feature>
<evidence type="ECO:0000256" key="9">
    <source>
        <dbReference type="ARBA" id="ARBA00023078"/>
    </source>
</evidence>
<dbReference type="NCBIfam" id="TIGR03052">
    <property type="entry name" value="PS_I_psaI"/>
    <property type="match status" value="1"/>
</dbReference>